<sequence>MLRLLTAKLASYFFTDRSLYSVCLSNVRGQVFSQQCRNVEKNKSRNAFLTPSRGYCAQLTGPSDPDDGCVLSRRQPCNIILLFDGGSSTCCACPSY</sequence>
<dbReference type="Proteomes" id="UP000054630">
    <property type="component" value="Unassembled WGS sequence"/>
</dbReference>
<reference evidence="1 2" key="1">
    <citation type="submission" date="2015-01" db="EMBL/GenBank/DDBJ databases">
        <title>Evolution of Trichinella species and genotypes.</title>
        <authorList>
            <person name="Korhonen P.K."/>
            <person name="Edoardo P."/>
            <person name="Giuseppe L.R."/>
            <person name="Gasser R.B."/>
        </authorList>
    </citation>
    <scope>NUCLEOTIDE SEQUENCE [LARGE SCALE GENOMIC DNA]</scope>
    <source>
        <strain evidence="1">ISS37</strain>
    </source>
</reference>
<protein>
    <submittedName>
        <fullName evidence="1">Uncharacterized protein</fullName>
    </submittedName>
</protein>
<evidence type="ECO:0000313" key="1">
    <source>
        <dbReference type="EMBL" id="KRX22441.1"/>
    </source>
</evidence>
<comment type="caution">
    <text evidence="1">The sequence shown here is derived from an EMBL/GenBank/DDBJ whole genome shotgun (WGS) entry which is preliminary data.</text>
</comment>
<proteinExistence type="predicted"/>
<evidence type="ECO:0000313" key="2">
    <source>
        <dbReference type="Proteomes" id="UP000054630"/>
    </source>
</evidence>
<dbReference type="EMBL" id="JYDL01000031">
    <property type="protein sequence ID" value="KRX22441.1"/>
    <property type="molecule type" value="Genomic_DNA"/>
</dbReference>
<gene>
    <name evidence="1" type="ORF">T07_13552</name>
</gene>
<organism evidence="1 2">
    <name type="scientific">Trichinella nelsoni</name>
    <dbReference type="NCBI Taxonomy" id="6336"/>
    <lineage>
        <taxon>Eukaryota</taxon>
        <taxon>Metazoa</taxon>
        <taxon>Ecdysozoa</taxon>
        <taxon>Nematoda</taxon>
        <taxon>Enoplea</taxon>
        <taxon>Dorylaimia</taxon>
        <taxon>Trichinellida</taxon>
        <taxon>Trichinellidae</taxon>
        <taxon>Trichinella</taxon>
    </lineage>
</organism>
<accession>A0A0V0S6W1</accession>
<name>A0A0V0S6W1_9BILA</name>
<keyword evidence="2" id="KW-1185">Reference proteome</keyword>
<dbReference type="AlphaFoldDB" id="A0A0V0S6W1"/>
<dbReference type="OrthoDB" id="10561508at2759"/>